<accession>A0A7W9ED72</accession>
<evidence type="ECO:0000256" key="1">
    <source>
        <dbReference type="ARBA" id="ARBA00006611"/>
    </source>
</evidence>
<dbReference type="Proteomes" id="UP000549617">
    <property type="component" value="Unassembled WGS sequence"/>
</dbReference>
<dbReference type="InterPro" id="IPR027417">
    <property type="entry name" value="P-loop_NTPase"/>
</dbReference>
<dbReference type="GO" id="GO:0005524">
    <property type="term" value="F:ATP binding"/>
    <property type="evidence" value="ECO:0007669"/>
    <property type="project" value="InterPro"/>
</dbReference>
<protein>
    <submittedName>
        <fullName evidence="4">Type IV secretion system protein VirB11</fullName>
    </submittedName>
</protein>
<gene>
    <name evidence="4" type="ORF">FHS49_000969</name>
</gene>
<dbReference type="SMART" id="SM00382">
    <property type="entry name" value="AAA"/>
    <property type="match status" value="1"/>
</dbReference>
<dbReference type="CDD" id="cd01130">
    <property type="entry name" value="VirB11-like_ATPase"/>
    <property type="match status" value="1"/>
</dbReference>
<dbReference type="PANTHER" id="PTHR30486:SF6">
    <property type="entry name" value="TYPE IV PILUS RETRACTATION ATPASE PILT"/>
    <property type="match status" value="1"/>
</dbReference>
<dbReference type="GO" id="GO:0005737">
    <property type="term" value="C:cytoplasm"/>
    <property type="evidence" value="ECO:0007669"/>
    <property type="project" value="InterPro"/>
</dbReference>
<dbReference type="Gene3D" id="3.40.50.300">
    <property type="entry name" value="P-loop containing nucleotide triphosphate hydrolases"/>
    <property type="match status" value="1"/>
</dbReference>
<dbReference type="InterPro" id="IPR003593">
    <property type="entry name" value="AAA+_ATPase"/>
</dbReference>
<evidence type="ECO:0000256" key="2">
    <source>
        <dbReference type="SAM" id="MobiDB-lite"/>
    </source>
</evidence>
<evidence type="ECO:0000313" key="4">
    <source>
        <dbReference type="EMBL" id="MBB5684978.1"/>
    </source>
</evidence>
<comment type="caution">
    <text evidence="4">The sequence shown here is derived from an EMBL/GenBank/DDBJ whole genome shotgun (WGS) entry which is preliminary data.</text>
</comment>
<dbReference type="GO" id="GO:0016887">
    <property type="term" value="F:ATP hydrolysis activity"/>
    <property type="evidence" value="ECO:0007669"/>
    <property type="project" value="InterPro"/>
</dbReference>
<dbReference type="EMBL" id="JACIJC010000001">
    <property type="protein sequence ID" value="MBB5684978.1"/>
    <property type="molecule type" value="Genomic_DNA"/>
</dbReference>
<reference evidence="4 5" key="1">
    <citation type="submission" date="2020-08" db="EMBL/GenBank/DDBJ databases">
        <title>Genomic Encyclopedia of Type Strains, Phase IV (KMG-IV): sequencing the most valuable type-strain genomes for metagenomic binning, comparative biology and taxonomic classification.</title>
        <authorList>
            <person name="Goeker M."/>
        </authorList>
    </citation>
    <scope>NUCLEOTIDE SEQUENCE [LARGE SCALE GENOMIC DNA]</scope>
    <source>
        <strain evidence="4 5">DSM 25079</strain>
    </source>
</reference>
<dbReference type="InterPro" id="IPR050921">
    <property type="entry name" value="T4SS_GSP_E_ATPase"/>
</dbReference>
<organism evidence="4 5">
    <name type="scientific">Sphingobium boeckii</name>
    <dbReference type="NCBI Taxonomy" id="1082345"/>
    <lineage>
        <taxon>Bacteria</taxon>
        <taxon>Pseudomonadati</taxon>
        <taxon>Pseudomonadota</taxon>
        <taxon>Alphaproteobacteria</taxon>
        <taxon>Sphingomonadales</taxon>
        <taxon>Sphingomonadaceae</taxon>
        <taxon>Sphingobium</taxon>
    </lineage>
</organism>
<feature type="region of interest" description="Disordered" evidence="2">
    <location>
        <begin position="341"/>
        <end position="366"/>
    </location>
</feature>
<evidence type="ECO:0000259" key="3">
    <source>
        <dbReference type="SMART" id="SM00382"/>
    </source>
</evidence>
<proteinExistence type="inferred from homology"/>
<dbReference type="PANTHER" id="PTHR30486">
    <property type="entry name" value="TWITCHING MOTILITY PROTEIN PILT"/>
    <property type="match status" value="1"/>
</dbReference>
<feature type="domain" description="AAA+ ATPase" evidence="3">
    <location>
        <begin position="149"/>
        <end position="349"/>
    </location>
</feature>
<keyword evidence="5" id="KW-1185">Reference proteome</keyword>
<dbReference type="InterPro" id="IPR014149">
    <property type="entry name" value="Conjug-transfer_TrbB"/>
</dbReference>
<dbReference type="Pfam" id="PF00437">
    <property type="entry name" value="T2SSE"/>
    <property type="match status" value="1"/>
</dbReference>
<dbReference type="NCBIfam" id="TIGR02782">
    <property type="entry name" value="TrbB_P"/>
    <property type="match status" value="1"/>
</dbReference>
<name>A0A7W9ED72_9SPHN</name>
<dbReference type="Gene3D" id="3.30.450.90">
    <property type="match status" value="1"/>
</dbReference>
<dbReference type="SUPFAM" id="SSF52540">
    <property type="entry name" value="P-loop containing nucleoside triphosphate hydrolases"/>
    <property type="match status" value="1"/>
</dbReference>
<sequence length="366" mass="38986">MMRPTESDDRRRVMLQTAMGSAIAAAMADPLVIEIMVNPDGALRIDRLGEGCSDTGVRLTPAAVERIIRLVASHAKSEVHGASPIVSAELPPHGAGAGERFEGLLPPVSTAPCFAIRKPAARIYRLTDYVADGMMTALDADALARAVRERRNILIAGGTSSGKTTLANALLGEMADLGERVILIEDTRELQCAAPDTVALRTRAGHVCMADLVRSTLRLRPDRIIVGEVRGGEAFDMLKSWNTGHPGGIATVHANSARAALYRLEQLIQENGIVGPRRLIAEAIDRIVFIAGRGLERRIDTIAHVAGLDPQGDFAVIDAVHPPVPPIGETLGTPSRSVEANALEVEPSHRQPAPCQPTSPNQGELI</sequence>
<comment type="similarity">
    <text evidence="1">Belongs to the GSP E family.</text>
</comment>
<dbReference type="InterPro" id="IPR001482">
    <property type="entry name" value="T2SS/T4SS_dom"/>
</dbReference>
<feature type="compositionally biased region" description="Polar residues" evidence="2">
    <location>
        <begin position="356"/>
        <end position="366"/>
    </location>
</feature>
<dbReference type="AlphaFoldDB" id="A0A7W9ED72"/>
<evidence type="ECO:0000313" key="5">
    <source>
        <dbReference type="Proteomes" id="UP000549617"/>
    </source>
</evidence>